<feature type="non-terminal residue" evidence="1">
    <location>
        <position position="1"/>
    </location>
</feature>
<dbReference type="Proteomes" id="UP001174909">
    <property type="component" value="Unassembled WGS sequence"/>
</dbReference>
<dbReference type="EMBL" id="CASHTH010002838">
    <property type="protein sequence ID" value="CAI8035942.1"/>
    <property type="molecule type" value="Genomic_DNA"/>
</dbReference>
<evidence type="ECO:0000313" key="1">
    <source>
        <dbReference type="EMBL" id="CAI8035942.1"/>
    </source>
</evidence>
<evidence type="ECO:0000313" key="2">
    <source>
        <dbReference type="Proteomes" id="UP001174909"/>
    </source>
</evidence>
<protein>
    <submittedName>
        <fullName evidence="1">Uncharacterized protein</fullName>
    </submittedName>
</protein>
<keyword evidence="2" id="KW-1185">Reference proteome</keyword>
<organism evidence="1 2">
    <name type="scientific">Geodia barretti</name>
    <name type="common">Barrett's horny sponge</name>
    <dbReference type="NCBI Taxonomy" id="519541"/>
    <lineage>
        <taxon>Eukaryota</taxon>
        <taxon>Metazoa</taxon>
        <taxon>Porifera</taxon>
        <taxon>Demospongiae</taxon>
        <taxon>Heteroscleromorpha</taxon>
        <taxon>Tetractinellida</taxon>
        <taxon>Astrophorina</taxon>
        <taxon>Geodiidae</taxon>
        <taxon>Geodia</taxon>
    </lineage>
</organism>
<sequence length="69" mass="7572">LQLHQFNPSRKSQRAAVTADTAISPLPALIREVPPSKSLDTLVHSLVPQTIFLHNPSAQLNGQFSPELF</sequence>
<accession>A0AA35SV18</accession>
<dbReference type="AlphaFoldDB" id="A0AA35SV18"/>
<gene>
    <name evidence="1" type="ORF">GBAR_LOCUS20171</name>
</gene>
<name>A0AA35SV18_GEOBA</name>
<proteinExistence type="predicted"/>
<feature type="non-terminal residue" evidence="1">
    <location>
        <position position="69"/>
    </location>
</feature>
<comment type="caution">
    <text evidence="1">The sequence shown here is derived from an EMBL/GenBank/DDBJ whole genome shotgun (WGS) entry which is preliminary data.</text>
</comment>
<reference evidence="1" key="1">
    <citation type="submission" date="2023-03" db="EMBL/GenBank/DDBJ databases">
        <authorList>
            <person name="Steffen K."/>
            <person name="Cardenas P."/>
        </authorList>
    </citation>
    <scope>NUCLEOTIDE SEQUENCE</scope>
</reference>